<keyword evidence="3" id="KW-1185">Reference proteome</keyword>
<dbReference type="EMBL" id="CABHNB010000036">
    <property type="protein sequence ID" value="VUX15045.1"/>
    <property type="molecule type" value="Genomic_DNA"/>
</dbReference>
<feature type="transmembrane region" description="Helical" evidence="1">
    <location>
        <begin position="119"/>
        <end position="135"/>
    </location>
</feature>
<name>A0A564U6D4_9FIRM</name>
<dbReference type="PANTHER" id="PTHR41771">
    <property type="entry name" value="MEMBRANE PROTEIN-RELATED"/>
    <property type="match status" value="1"/>
</dbReference>
<dbReference type="RefSeq" id="WP_144369359.1">
    <property type="nucleotide sequence ID" value="NZ_CABHNB010000036.1"/>
</dbReference>
<feature type="transmembrane region" description="Helical" evidence="1">
    <location>
        <begin position="12"/>
        <end position="30"/>
    </location>
</feature>
<evidence type="ECO:0000256" key="1">
    <source>
        <dbReference type="SAM" id="Phobius"/>
    </source>
</evidence>
<feature type="transmembrane region" description="Helical" evidence="1">
    <location>
        <begin position="330"/>
        <end position="355"/>
    </location>
</feature>
<reference evidence="2 3" key="1">
    <citation type="submission" date="2019-07" db="EMBL/GenBank/DDBJ databases">
        <authorList>
            <person name="Hibberd C M."/>
            <person name="Gehrig L. J."/>
            <person name="Chang H.-W."/>
            <person name="Venkatesh S."/>
        </authorList>
    </citation>
    <scope>NUCLEOTIDE SEQUENCE [LARGE SCALE GENOMIC DNA]</scope>
    <source>
        <strain evidence="2">Ruminococcus_obeum_SSTS_Bg7063</strain>
    </source>
</reference>
<keyword evidence="1" id="KW-0812">Transmembrane</keyword>
<proteinExistence type="predicted"/>
<sequence>MKFCLSHKKYLLAGIYIICVIFTCFNARFYNTPLAKICSVSEKETMSREGTRDAEEHYYTQEITARILNGAHKGKEVTLSNEYTSSQVQTQKYHKGDTVLLNGSKDRPGRTIRSVKRDSYLVVMGGALILLLIYITGKQGFYTIISVILNTLIFMYGFQFLEDGKNILKICNVIVLLFSLTTLICLNGIHRKTWASVLSTLCVLFLIMTLFDISAHRYGDLDYSNLEYLGSMSNSADIFWMDIMLTGLGAIMDVTVTISAATGEIVRKNPSVSIRKLIHSGREIGYDIMGTMINVLLFVLASGMIPMFILKMNNEIRFITLVRYHIPYDICRFLIESIGIVLAIPVSVLIASMIMKIPSPKRSGKK</sequence>
<keyword evidence="1" id="KW-1133">Transmembrane helix</keyword>
<dbReference type="Proteomes" id="UP000409147">
    <property type="component" value="Unassembled WGS sequence"/>
</dbReference>
<keyword evidence="1" id="KW-0472">Membrane</keyword>
<evidence type="ECO:0000313" key="3">
    <source>
        <dbReference type="Proteomes" id="UP000409147"/>
    </source>
</evidence>
<dbReference type="InterPro" id="IPR012507">
    <property type="entry name" value="YibE_F"/>
</dbReference>
<accession>A0A564U6D4</accession>
<dbReference type="AlphaFoldDB" id="A0A564U6D4"/>
<dbReference type="Pfam" id="PF07907">
    <property type="entry name" value="YibE_F"/>
    <property type="match status" value="1"/>
</dbReference>
<feature type="transmembrane region" description="Helical" evidence="1">
    <location>
        <begin position="167"/>
        <end position="186"/>
    </location>
</feature>
<feature type="transmembrane region" description="Helical" evidence="1">
    <location>
        <begin position="238"/>
        <end position="263"/>
    </location>
</feature>
<feature type="transmembrane region" description="Helical" evidence="1">
    <location>
        <begin position="198"/>
        <end position="218"/>
    </location>
</feature>
<protein>
    <submittedName>
        <fullName evidence="2">YibE/F-like protein</fullName>
    </submittedName>
</protein>
<organism evidence="2 3">
    <name type="scientific">Blautia obeum</name>
    <dbReference type="NCBI Taxonomy" id="40520"/>
    <lineage>
        <taxon>Bacteria</taxon>
        <taxon>Bacillati</taxon>
        <taxon>Bacillota</taxon>
        <taxon>Clostridia</taxon>
        <taxon>Lachnospirales</taxon>
        <taxon>Lachnospiraceae</taxon>
        <taxon>Blautia</taxon>
    </lineage>
</organism>
<evidence type="ECO:0000313" key="2">
    <source>
        <dbReference type="EMBL" id="VUX15045.1"/>
    </source>
</evidence>
<feature type="transmembrane region" description="Helical" evidence="1">
    <location>
        <begin position="142"/>
        <end position="161"/>
    </location>
</feature>
<feature type="transmembrane region" description="Helical" evidence="1">
    <location>
        <begin position="284"/>
        <end position="310"/>
    </location>
</feature>
<gene>
    <name evidence="2" type="ORF">ROSSTS7063_02412</name>
</gene>
<dbReference type="PANTHER" id="PTHR41771:SF1">
    <property type="entry name" value="MEMBRANE PROTEIN"/>
    <property type="match status" value="1"/>
</dbReference>